<evidence type="ECO:0000256" key="2">
    <source>
        <dbReference type="SAM" id="SignalP"/>
    </source>
</evidence>
<evidence type="ECO:0000313" key="3">
    <source>
        <dbReference type="EMBL" id="OIW32315.1"/>
    </source>
</evidence>
<accession>A0A1J7IYS8</accession>
<dbReference type="AlphaFoldDB" id="A0A1J7IYS8"/>
<dbReference type="Proteomes" id="UP000182658">
    <property type="component" value="Unassembled WGS sequence"/>
</dbReference>
<evidence type="ECO:0008006" key="5">
    <source>
        <dbReference type="Google" id="ProtNLM"/>
    </source>
</evidence>
<feature type="non-terminal residue" evidence="3">
    <location>
        <position position="1"/>
    </location>
</feature>
<evidence type="ECO:0000256" key="1">
    <source>
        <dbReference type="SAM" id="MobiDB-lite"/>
    </source>
</evidence>
<evidence type="ECO:0000313" key="4">
    <source>
        <dbReference type="Proteomes" id="UP000182658"/>
    </source>
</evidence>
<feature type="non-terminal residue" evidence="3">
    <location>
        <position position="135"/>
    </location>
</feature>
<feature type="chain" id="PRO_5012543470" description="Secreted protein" evidence="2">
    <location>
        <begin position="21"/>
        <end position="135"/>
    </location>
</feature>
<keyword evidence="4" id="KW-1185">Reference proteome</keyword>
<dbReference type="EMBL" id="KV875095">
    <property type="protein sequence ID" value="OIW32315.1"/>
    <property type="molecule type" value="Genomic_DNA"/>
</dbReference>
<feature type="region of interest" description="Disordered" evidence="1">
    <location>
        <begin position="71"/>
        <end position="135"/>
    </location>
</feature>
<reference evidence="3 4" key="1">
    <citation type="submission" date="2016-10" db="EMBL/GenBank/DDBJ databases">
        <title>Draft genome sequence of Coniochaeta ligniaria NRRL30616, a lignocellulolytic fungus for bioabatement of inhibitors in plant biomass hydrolysates.</title>
        <authorList>
            <consortium name="DOE Joint Genome Institute"/>
            <person name="Jimenez D.J."/>
            <person name="Hector R.E."/>
            <person name="Riley R."/>
            <person name="Sun H."/>
            <person name="Grigoriev I.V."/>
            <person name="Van Elsas J.D."/>
            <person name="Nichols N.N."/>
        </authorList>
    </citation>
    <scope>NUCLEOTIDE SEQUENCE [LARGE SCALE GENOMIC DNA]</scope>
    <source>
        <strain evidence="3 4">NRRL 30616</strain>
    </source>
</reference>
<protein>
    <recommendedName>
        <fullName evidence="5">Secreted protein</fullName>
    </recommendedName>
</protein>
<feature type="signal peptide" evidence="2">
    <location>
        <begin position="1"/>
        <end position="20"/>
    </location>
</feature>
<proteinExistence type="predicted"/>
<name>A0A1J7IYS8_9PEZI</name>
<dbReference type="InParanoid" id="A0A1J7IYS8"/>
<organism evidence="3 4">
    <name type="scientific">Coniochaeta ligniaria NRRL 30616</name>
    <dbReference type="NCBI Taxonomy" id="1408157"/>
    <lineage>
        <taxon>Eukaryota</taxon>
        <taxon>Fungi</taxon>
        <taxon>Dikarya</taxon>
        <taxon>Ascomycota</taxon>
        <taxon>Pezizomycotina</taxon>
        <taxon>Sordariomycetes</taxon>
        <taxon>Sordariomycetidae</taxon>
        <taxon>Coniochaetales</taxon>
        <taxon>Coniochaetaceae</taxon>
        <taxon>Coniochaeta</taxon>
    </lineage>
</organism>
<sequence>YSPRLRYGFSLSFLPLLASANLSDTCSSNTGVNRDSECAMTVCVVVPTKESIEENVDIFSFWVTFSSTRFPAPISGRDRLNPPPRESQKLKNTKVRTATPPGSTAAIVDTGCPLGKRSGVTAESQSQTDPKRNTR</sequence>
<keyword evidence="2" id="KW-0732">Signal</keyword>
<gene>
    <name evidence="3" type="ORF">CONLIGDRAFT_698979</name>
</gene>